<sequence length="101" mass="11408">MTPVTQILLLTIKPGKMDEFLEADRNFLASTVLPKGIAGSRLYRSPDGKSVVRVVQYESAEAQKEYEQDQALRQQVSFLRNFVESATAGFYEEVRTTGDFK</sequence>
<accession>A0A9J7BMQ5</accession>
<keyword evidence="2" id="KW-0503">Monooxygenase</keyword>
<evidence type="ECO:0000259" key="1">
    <source>
        <dbReference type="Pfam" id="PF03992"/>
    </source>
</evidence>
<evidence type="ECO:0000313" key="2">
    <source>
        <dbReference type="EMBL" id="UWZ84164.1"/>
    </source>
</evidence>
<dbReference type="Gene3D" id="3.30.70.100">
    <property type="match status" value="1"/>
</dbReference>
<evidence type="ECO:0000313" key="3">
    <source>
        <dbReference type="Proteomes" id="UP001059380"/>
    </source>
</evidence>
<gene>
    <name evidence="2" type="ORF">MOP44_26875</name>
</gene>
<keyword evidence="2" id="KW-0560">Oxidoreductase</keyword>
<organism evidence="2 3">
    <name type="scientific">Occallatibacter riparius</name>
    <dbReference type="NCBI Taxonomy" id="1002689"/>
    <lineage>
        <taxon>Bacteria</taxon>
        <taxon>Pseudomonadati</taxon>
        <taxon>Acidobacteriota</taxon>
        <taxon>Terriglobia</taxon>
        <taxon>Terriglobales</taxon>
        <taxon>Acidobacteriaceae</taxon>
        <taxon>Occallatibacter</taxon>
    </lineage>
</organism>
<feature type="domain" description="ABM" evidence="1">
    <location>
        <begin position="3"/>
        <end position="72"/>
    </location>
</feature>
<dbReference type="Pfam" id="PF03992">
    <property type="entry name" value="ABM"/>
    <property type="match status" value="1"/>
</dbReference>
<dbReference type="EMBL" id="CP093313">
    <property type="protein sequence ID" value="UWZ84164.1"/>
    <property type="molecule type" value="Genomic_DNA"/>
</dbReference>
<dbReference type="InterPro" id="IPR011008">
    <property type="entry name" value="Dimeric_a/b-barrel"/>
</dbReference>
<dbReference type="InterPro" id="IPR007138">
    <property type="entry name" value="ABM_dom"/>
</dbReference>
<dbReference type="GO" id="GO:0004497">
    <property type="term" value="F:monooxygenase activity"/>
    <property type="evidence" value="ECO:0007669"/>
    <property type="project" value="UniProtKB-KW"/>
</dbReference>
<dbReference type="Proteomes" id="UP001059380">
    <property type="component" value="Chromosome"/>
</dbReference>
<proteinExistence type="predicted"/>
<dbReference type="AlphaFoldDB" id="A0A9J7BMQ5"/>
<dbReference type="RefSeq" id="WP_260793668.1">
    <property type="nucleotide sequence ID" value="NZ_CP093313.1"/>
</dbReference>
<dbReference type="KEGG" id="orp:MOP44_26875"/>
<dbReference type="SUPFAM" id="SSF54909">
    <property type="entry name" value="Dimeric alpha+beta barrel"/>
    <property type="match status" value="1"/>
</dbReference>
<name>A0A9J7BMQ5_9BACT</name>
<protein>
    <submittedName>
        <fullName evidence="2">Antibiotic biosynthesis monooxygenase</fullName>
    </submittedName>
</protein>
<keyword evidence="3" id="KW-1185">Reference proteome</keyword>
<reference evidence="2" key="1">
    <citation type="submission" date="2021-04" db="EMBL/GenBank/DDBJ databases">
        <title>Phylogenetic analysis of Acidobacteriaceae.</title>
        <authorList>
            <person name="Qiu L."/>
            <person name="Zhang Q."/>
        </authorList>
    </citation>
    <scope>NUCLEOTIDE SEQUENCE</scope>
    <source>
        <strain evidence="2">DSM 25168</strain>
    </source>
</reference>